<evidence type="ECO:0000313" key="2">
    <source>
        <dbReference type="Proteomes" id="UP001174205"/>
    </source>
</evidence>
<name>A0ABT8J6Y8_9BACL</name>
<comment type="caution">
    <text evidence="1">The sequence shown here is derived from an EMBL/GenBank/DDBJ whole genome shotgun (WGS) entry which is preliminary data.</text>
</comment>
<gene>
    <name evidence="1" type="ORF">P5G61_02225</name>
</gene>
<dbReference type="EMBL" id="JAROCD010000001">
    <property type="protein sequence ID" value="MDN4600029.1"/>
    <property type="molecule type" value="Genomic_DNA"/>
</dbReference>
<accession>A0ABT8J6Y8</accession>
<dbReference type="RefSeq" id="WP_301244001.1">
    <property type="nucleotide sequence ID" value="NZ_JAROCD010000001.1"/>
</dbReference>
<sequence>MWIEQTFVLKSGYVVTNTIEITTDIETHGKETARALQKFDGILTFEKGKNSEGVWSIRTSEIAAHSVRILD</sequence>
<reference evidence="1" key="1">
    <citation type="submission" date="2023-03" db="EMBL/GenBank/DDBJ databases">
        <title>MT1 and MT2 Draft Genomes of Novel Species.</title>
        <authorList>
            <person name="Venkateswaran K."/>
        </authorList>
    </citation>
    <scope>NUCLEOTIDE SEQUENCE</scope>
    <source>
        <strain evidence="1">F6_3S_P_1C</strain>
    </source>
</reference>
<dbReference type="Proteomes" id="UP001174205">
    <property type="component" value="Unassembled WGS sequence"/>
</dbReference>
<proteinExistence type="predicted"/>
<organism evidence="1 2">
    <name type="scientific">Paenibacillus vandeheii</name>
    <dbReference type="NCBI Taxonomy" id="3035917"/>
    <lineage>
        <taxon>Bacteria</taxon>
        <taxon>Bacillati</taxon>
        <taxon>Bacillota</taxon>
        <taxon>Bacilli</taxon>
        <taxon>Bacillales</taxon>
        <taxon>Paenibacillaceae</taxon>
        <taxon>Paenibacillus</taxon>
    </lineage>
</organism>
<keyword evidence="2" id="KW-1185">Reference proteome</keyword>
<evidence type="ECO:0000313" key="1">
    <source>
        <dbReference type="EMBL" id="MDN4600029.1"/>
    </source>
</evidence>
<protein>
    <submittedName>
        <fullName evidence="1">Uncharacterized protein</fullName>
    </submittedName>
</protein>